<dbReference type="InterPro" id="IPR002885">
    <property type="entry name" value="PPR_rpt"/>
</dbReference>
<reference evidence="3" key="1">
    <citation type="submission" date="2015-07" db="EMBL/GenBank/DDBJ databases">
        <title>Transcriptome Assembly of Anthurium amnicola.</title>
        <authorList>
            <person name="Suzuki J."/>
        </authorList>
    </citation>
    <scope>NUCLEOTIDE SEQUENCE</scope>
</reference>
<dbReference type="InterPro" id="IPR046848">
    <property type="entry name" value="E_motif"/>
</dbReference>
<dbReference type="FunFam" id="1.25.40.10:FF:000184">
    <property type="entry name" value="Pentatricopeptide repeat-containing protein, chloroplastic"/>
    <property type="match status" value="1"/>
</dbReference>
<dbReference type="PROSITE" id="PS51375">
    <property type="entry name" value="PPR"/>
    <property type="match status" value="5"/>
</dbReference>
<dbReference type="FunFam" id="1.25.40.10:FF:000348">
    <property type="entry name" value="Pentatricopeptide repeat-containing protein chloroplastic"/>
    <property type="match status" value="1"/>
</dbReference>
<keyword evidence="1" id="KW-0677">Repeat</keyword>
<accession>A0A1D1YEI6</accession>
<dbReference type="NCBIfam" id="TIGR00756">
    <property type="entry name" value="PPR"/>
    <property type="match status" value="5"/>
</dbReference>
<dbReference type="GO" id="GO:0003723">
    <property type="term" value="F:RNA binding"/>
    <property type="evidence" value="ECO:0007669"/>
    <property type="project" value="InterPro"/>
</dbReference>
<evidence type="ECO:0000313" key="3">
    <source>
        <dbReference type="EMBL" id="JAT53063.1"/>
    </source>
</evidence>
<dbReference type="AlphaFoldDB" id="A0A1D1YEI6"/>
<evidence type="ECO:0000256" key="2">
    <source>
        <dbReference type="PROSITE-ProRule" id="PRU00708"/>
    </source>
</evidence>
<feature type="repeat" description="PPR" evidence="2">
    <location>
        <begin position="367"/>
        <end position="401"/>
    </location>
</feature>
<feature type="repeat" description="PPR" evidence="2">
    <location>
        <begin position="173"/>
        <end position="203"/>
    </location>
</feature>
<feature type="repeat" description="PPR" evidence="2">
    <location>
        <begin position="204"/>
        <end position="238"/>
    </location>
</feature>
<name>A0A1D1YEI6_9ARAE</name>
<dbReference type="PANTHER" id="PTHR47926:SF452">
    <property type="entry name" value="PENTATRICOPEPTIDE REPEAT-CONTAINING PROTEIN"/>
    <property type="match status" value="1"/>
</dbReference>
<dbReference type="InterPro" id="IPR046960">
    <property type="entry name" value="PPR_At4g14850-like_plant"/>
</dbReference>
<feature type="repeat" description="PPR" evidence="2">
    <location>
        <begin position="266"/>
        <end position="300"/>
    </location>
</feature>
<dbReference type="Pfam" id="PF01535">
    <property type="entry name" value="PPR"/>
    <property type="match status" value="7"/>
</dbReference>
<feature type="repeat" description="PPR" evidence="2">
    <location>
        <begin position="70"/>
        <end position="104"/>
    </location>
</feature>
<dbReference type="GO" id="GO:0009451">
    <property type="term" value="P:RNA modification"/>
    <property type="evidence" value="ECO:0007669"/>
    <property type="project" value="InterPro"/>
</dbReference>
<dbReference type="PANTHER" id="PTHR47926">
    <property type="entry name" value="PENTATRICOPEPTIDE REPEAT-CONTAINING PROTEIN"/>
    <property type="match status" value="1"/>
</dbReference>
<dbReference type="EMBL" id="GDJX01014873">
    <property type="protein sequence ID" value="JAT53063.1"/>
    <property type="molecule type" value="Transcribed_RNA"/>
</dbReference>
<dbReference type="InterPro" id="IPR011990">
    <property type="entry name" value="TPR-like_helical_dom_sf"/>
</dbReference>
<organism evidence="3">
    <name type="scientific">Anthurium amnicola</name>
    <dbReference type="NCBI Taxonomy" id="1678845"/>
    <lineage>
        <taxon>Eukaryota</taxon>
        <taxon>Viridiplantae</taxon>
        <taxon>Streptophyta</taxon>
        <taxon>Embryophyta</taxon>
        <taxon>Tracheophyta</taxon>
        <taxon>Spermatophyta</taxon>
        <taxon>Magnoliopsida</taxon>
        <taxon>Liliopsida</taxon>
        <taxon>Araceae</taxon>
        <taxon>Pothoideae</taxon>
        <taxon>Potheae</taxon>
        <taxon>Anthurium</taxon>
    </lineage>
</organism>
<proteinExistence type="predicted"/>
<gene>
    <name evidence="3" type="primary">PCMP-E27_8</name>
    <name evidence="3" type="ORF">g.16808</name>
</gene>
<dbReference type="FunFam" id="1.25.40.10:FF:000344">
    <property type="entry name" value="Pentatricopeptide repeat-containing protein"/>
    <property type="match status" value="1"/>
</dbReference>
<sequence>MPLPVGRKLYQLCRDCQAMTHLKQILAQVVLTDASNHTSSLSALVAFSATSRAGDLHFASLLFSQLQRPGSFAYNSMIQGLVNAGFAERALTLYTRMLCAREGPYPDKFTFPFVVKACALLSAVGTGRAIHGSIVQSGLSLDPYVCSALVSMYSEFGEVVDARILFYDMPERDCVLWNSMIGGYVKCGLVELACLLFEEMPHKNAGTYNALIGGYVKLGCMERARKLFEEMPERDVLSWNTMVGAHARLGSIDVAWELFYRVPERNVTTWSAIISGFAQSSQFCDALEGFRRMLADGMRPNQAVLVSTLSSCAHLGALEQGIWIHGYIERQGVQIDDVLGASLIDMYSKCGFLLGAKLVFKRIERRDVCTWTSMIYGLALHGLSHEAVNLFIEMERLQVRPNKITFVAILSACSHAGLVDRGREIFHRISRVYNMNPTIEHYTCMVDILSRANQLEEAQRMIESMPMEPDVFVWGALLSGFRIHGYHPLMTEDLGKELARLSPTDSGTYVLASNIYASTSQWDHAVRMRAMMAEFGVRKNPGSSSVEVDQIAHEFLAGGTVHPMSKQVYEMLDRIYKEIKTGGLLQ</sequence>
<evidence type="ECO:0000256" key="1">
    <source>
        <dbReference type="ARBA" id="ARBA00022737"/>
    </source>
</evidence>
<protein>
    <submittedName>
        <fullName evidence="3">Pentatricopeptide repeat-containing protein At3g29230</fullName>
    </submittedName>
</protein>
<dbReference type="Gene3D" id="1.25.40.10">
    <property type="entry name" value="Tetratricopeptide repeat domain"/>
    <property type="match status" value="4"/>
</dbReference>
<dbReference type="Pfam" id="PF13041">
    <property type="entry name" value="PPR_2"/>
    <property type="match status" value="1"/>
</dbReference>
<dbReference type="Pfam" id="PF20431">
    <property type="entry name" value="E_motif"/>
    <property type="match status" value="1"/>
</dbReference>